<dbReference type="Pfam" id="PF18372">
    <property type="entry name" value="I-EGF_1"/>
    <property type="match status" value="1"/>
</dbReference>
<keyword evidence="15" id="KW-1015">Disulfide bond</keyword>
<keyword evidence="5 18" id="KW-0812">Transmembrane</keyword>
<keyword evidence="11" id="KW-0130">Cell adhesion</keyword>
<dbReference type="Gene3D" id="1.20.5.100">
    <property type="entry name" value="Cytochrome c1, transmembrane anchor, C-terminal"/>
    <property type="match status" value="1"/>
</dbReference>
<protein>
    <submittedName>
        <fullName evidence="21">Uncharacterized protein</fullName>
    </submittedName>
</protein>
<dbReference type="KEGG" id="spu:587915"/>
<evidence type="ECO:0000256" key="5">
    <source>
        <dbReference type="ARBA" id="ARBA00022692"/>
    </source>
</evidence>
<dbReference type="OrthoDB" id="410592at2759"/>
<evidence type="ECO:0000256" key="1">
    <source>
        <dbReference type="ARBA" id="ARBA00004251"/>
    </source>
</evidence>
<evidence type="ECO:0000256" key="14">
    <source>
        <dbReference type="ARBA" id="ARBA00023136"/>
    </source>
</evidence>
<dbReference type="Gene3D" id="2.60.40.1510">
    <property type="entry name" value="ntegrin, alpha v. Chain A, domain 3"/>
    <property type="match status" value="1"/>
</dbReference>
<evidence type="ECO:0000256" key="6">
    <source>
        <dbReference type="ARBA" id="ARBA00022723"/>
    </source>
</evidence>
<evidence type="ECO:0000256" key="7">
    <source>
        <dbReference type="ARBA" id="ARBA00022729"/>
    </source>
</evidence>
<dbReference type="GO" id="GO:0005925">
    <property type="term" value="C:focal adhesion"/>
    <property type="evidence" value="ECO:0000318"/>
    <property type="project" value="GO_Central"/>
</dbReference>
<dbReference type="GO" id="GO:0008305">
    <property type="term" value="C:integrin complex"/>
    <property type="evidence" value="ECO:0000318"/>
    <property type="project" value="GO_Central"/>
</dbReference>
<dbReference type="OMA" id="CECAATE"/>
<feature type="transmembrane region" description="Helical" evidence="18">
    <location>
        <begin position="327"/>
        <end position="347"/>
    </location>
</feature>
<reference evidence="21" key="2">
    <citation type="submission" date="2021-01" db="UniProtKB">
        <authorList>
            <consortium name="EnsemblMetazoa"/>
        </authorList>
    </citation>
    <scope>IDENTIFICATION</scope>
</reference>
<dbReference type="InterPro" id="IPR057073">
    <property type="entry name" value="EGF_integrin_2"/>
</dbReference>
<dbReference type="InterPro" id="IPR040622">
    <property type="entry name" value="EGF_integrin_1"/>
</dbReference>
<dbReference type="GO" id="GO:0016477">
    <property type="term" value="P:cell migration"/>
    <property type="evidence" value="ECO:0000318"/>
    <property type="project" value="GO_Central"/>
</dbReference>
<evidence type="ECO:0000256" key="13">
    <source>
        <dbReference type="ARBA" id="ARBA00023037"/>
    </source>
</evidence>
<organism evidence="21 22">
    <name type="scientific">Strongylocentrotus purpuratus</name>
    <name type="common">Purple sea urchin</name>
    <dbReference type="NCBI Taxonomy" id="7668"/>
    <lineage>
        <taxon>Eukaryota</taxon>
        <taxon>Metazoa</taxon>
        <taxon>Echinodermata</taxon>
        <taxon>Eleutherozoa</taxon>
        <taxon>Echinozoa</taxon>
        <taxon>Echinoidea</taxon>
        <taxon>Euechinoidea</taxon>
        <taxon>Echinacea</taxon>
        <taxon>Camarodonta</taxon>
        <taxon>Echinidea</taxon>
        <taxon>Strongylocentrotidae</taxon>
        <taxon>Strongylocentrotus</taxon>
    </lineage>
</organism>
<evidence type="ECO:0000256" key="8">
    <source>
        <dbReference type="ARBA" id="ARBA00022737"/>
    </source>
</evidence>
<dbReference type="GO" id="GO:0040012">
    <property type="term" value="P:regulation of locomotion"/>
    <property type="evidence" value="ECO:0007669"/>
    <property type="project" value="UniProtKB-ARBA"/>
</dbReference>
<evidence type="ECO:0000256" key="11">
    <source>
        <dbReference type="ARBA" id="ARBA00022889"/>
    </source>
</evidence>
<proteinExistence type="inferred from homology"/>
<evidence type="ECO:0000256" key="16">
    <source>
        <dbReference type="ARBA" id="ARBA00023180"/>
    </source>
</evidence>
<dbReference type="GO" id="GO:0009986">
    <property type="term" value="C:cell surface"/>
    <property type="evidence" value="ECO:0000318"/>
    <property type="project" value="GO_Central"/>
</dbReference>
<keyword evidence="12 18" id="KW-1133">Transmembrane helix</keyword>
<keyword evidence="16" id="KW-0325">Glycoprotein</keyword>
<dbReference type="GO" id="GO:0046872">
    <property type="term" value="F:metal ion binding"/>
    <property type="evidence" value="ECO:0007669"/>
    <property type="project" value="UniProtKB-KW"/>
</dbReference>
<dbReference type="GO" id="GO:0033627">
    <property type="term" value="P:cell adhesion mediated by integrin"/>
    <property type="evidence" value="ECO:0000318"/>
    <property type="project" value="GO_Central"/>
</dbReference>
<dbReference type="SUPFAM" id="SSF69179">
    <property type="entry name" value="Integrin domains"/>
    <property type="match status" value="1"/>
</dbReference>
<reference evidence="22" key="1">
    <citation type="submission" date="2015-02" db="EMBL/GenBank/DDBJ databases">
        <title>Genome sequencing for Strongylocentrotus purpuratus.</title>
        <authorList>
            <person name="Murali S."/>
            <person name="Liu Y."/>
            <person name="Vee V."/>
            <person name="English A."/>
            <person name="Wang M."/>
            <person name="Skinner E."/>
            <person name="Han Y."/>
            <person name="Muzny D.M."/>
            <person name="Worley K.C."/>
            <person name="Gibbs R.A."/>
        </authorList>
    </citation>
    <scope>NUCLEOTIDE SEQUENCE</scope>
</reference>
<keyword evidence="10" id="KW-0460">Magnesium</keyword>
<evidence type="ECO:0000256" key="4">
    <source>
        <dbReference type="ARBA" id="ARBA00022536"/>
    </source>
</evidence>
<evidence type="ECO:0000256" key="2">
    <source>
        <dbReference type="ARBA" id="ARBA00007449"/>
    </source>
</evidence>
<keyword evidence="9" id="KW-0106">Calcium</keyword>
<dbReference type="Proteomes" id="UP000007110">
    <property type="component" value="Unassembled WGS sequence"/>
</dbReference>
<evidence type="ECO:0000313" key="21">
    <source>
        <dbReference type="EnsemblMetazoa" id="XP_030845945"/>
    </source>
</evidence>
<keyword evidence="14 18" id="KW-0472">Membrane</keyword>
<dbReference type="InterPro" id="IPR014836">
    <property type="entry name" value="Integrin_bsu_cyt_dom"/>
</dbReference>
<dbReference type="PANTHER" id="PTHR10082">
    <property type="entry name" value="INTEGRIN BETA SUBUNIT"/>
    <property type="match status" value="1"/>
</dbReference>
<evidence type="ECO:0000256" key="17">
    <source>
        <dbReference type="SAM" id="MobiDB-lite"/>
    </source>
</evidence>
<dbReference type="PANTHER" id="PTHR10082:SF60">
    <property type="entry name" value="INTEGRIN BETA-PS"/>
    <property type="match status" value="1"/>
</dbReference>
<evidence type="ECO:0000313" key="22">
    <source>
        <dbReference type="Proteomes" id="UP000007110"/>
    </source>
</evidence>
<comment type="similarity">
    <text evidence="2">Belongs to the integrin beta chain family.</text>
</comment>
<feature type="domain" description="Integrin beta subunit cytoplasmic" evidence="19">
    <location>
        <begin position="348"/>
        <end position="394"/>
    </location>
</feature>
<dbReference type="SMART" id="SM01241">
    <property type="entry name" value="Integrin_b_cyt"/>
    <property type="match status" value="1"/>
</dbReference>
<dbReference type="FunFam" id="2.10.25.10:FF:000098">
    <property type="entry name" value="Integrin beta"/>
    <property type="match status" value="1"/>
</dbReference>
<keyword evidence="6" id="KW-0479">Metal-binding</keyword>
<dbReference type="InParanoid" id="A0A7M7P4M5"/>
<dbReference type="Gene3D" id="4.10.1240.30">
    <property type="match status" value="1"/>
</dbReference>
<evidence type="ECO:0000256" key="15">
    <source>
        <dbReference type="ARBA" id="ARBA00023157"/>
    </source>
</evidence>
<dbReference type="InterPro" id="IPR015812">
    <property type="entry name" value="Integrin_bsu"/>
</dbReference>
<dbReference type="FunFam" id="2.10.25.10:FF:000075">
    <property type="entry name" value="Integrin beta"/>
    <property type="match status" value="1"/>
</dbReference>
<dbReference type="InterPro" id="IPR036349">
    <property type="entry name" value="Integrin_bsu_tail_dom_sf"/>
</dbReference>
<dbReference type="PROSITE" id="PS00243">
    <property type="entry name" value="I_EGF_1"/>
    <property type="match status" value="1"/>
</dbReference>
<dbReference type="FunFam" id="2.10.25.10:FF:000155">
    <property type="entry name" value="Integrin beta"/>
    <property type="match status" value="1"/>
</dbReference>
<dbReference type="Pfam" id="PF07965">
    <property type="entry name" value="Integrin_B_tail"/>
    <property type="match status" value="1"/>
</dbReference>
<evidence type="ECO:0000259" key="20">
    <source>
        <dbReference type="SMART" id="SM01242"/>
    </source>
</evidence>
<dbReference type="InterPro" id="IPR032695">
    <property type="entry name" value="Integrin_dom_sf"/>
</dbReference>
<evidence type="ECO:0000256" key="18">
    <source>
        <dbReference type="SAM" id="Phobius"/>
    </source>
</evidence>
<evidence type="ECO:0000256" key="10">
    <source>
        <dbReference type="ARBA" id="ARBA00022842"/>
    </source>
</evidence>
<dbReference type="GO" id="GO:0005178">
    <property type="term" value="F:integrin binding"/>
    <property type="evidence" value="ECO:0000318"/>
    <property type="project" value="GO_Central"/>
</dbReference>
<feature type="region of interest" description="Disordered" evidence="17">
    <location>
        <begin position="381"/>
        <end position="409"/>
    </location>
</feature>
<dbReference type="GO" id="GO:0007160">
    <property type="term" value="P:cell-matrix adhesion"/>
    <property type="evidence" value="ECO:0000318"/>
    <property type="project" value="GO_Central"/>
</dbReference>
<dbReference type="GO" id="GO:0098609">
    <property type="term" value="P:cell-cell adhesion"/>
    <property type="evidence" value="ECO:0000318"/>
    <property type="project" value="GO_Central"/>
</dbReference>
<accession>A0A7M7P4M5</accession>
<keyword evidence="8" id="KW-0677">Repeat</keyword>
<sequence length="409" mass="44276">MTCEGLAIGDTVWFEIDVTAEECIEGGTTSFSVSPVGFSEELLVMVDVICGCDCEKEGITNSPECNYNGTNQCGMCACNMGRYGDECQCSGESSSVGDDRLACIASGSLSICSGRGECICGECVCNKQKDPTQVVSGEFCQCDNFNCPLFEGQLCGGPSRGTCVCDRTTQQSTCQCTAEYEGDSCNCLRSQEACIANNGLICNAHGTCTCGACRCDTDSPFKGPTCFDCATCTGQCEVYQECVQCKAFNSGPLTEEQCDMCTVEVIIVERFPEVDYPYNCSVNHIDNCTIVFIPYFMDGEDAVPVIYVLEDTVCPRGPVAPGVDARWVAVGLAIAIVLIGILLIILYKCYIMWLDRKEYNEWEKEKANAQFSQNENPLYKPASTVHKNPAYGAQFSDTGEQAPALQEKS</sequence>
<evidence type="ECO:0000256" key="3">
    <source>
        <dbReference type="ARBA" id="ARBA00022475"/>
    </source>
</evidence>
<evidence type="ECO:0000256" key="9">
    <source>
        <dbReference type="ARBA" id="ARBA00022837"/>
    </source>
</evidence>
<dbReference type="SUPFAM" id="SSF69687">
    <property type="entry name" value="Integrin beta tail domain"/>
    <property type="match status" value="1"/>
</dbReference>
<dbReference type="InterPro" id="IPR013111">
    <property type="entry name" value="EGF_extracell"/>
</dbReference>
<dbReference type="AlphaFoldDB" id="A0A7M7P4M5"/>
<keyword evidence="7" id="KW-0732">Signal</keyword>
<feature type="domain" description="Integrin beta subunit tail" evidence="20">
    <location>
        <begin position="236"/>
        <end position="319"/>
    </location>
</feature>
<keyword evidence="22" id="KW-1185">Reference proteome</keyword>
<dbReference type="Pfam" id="PF23105">
    <property type="entry name" value="EGF_integrin"/>
    <property type="match status" value="1"/>
</dbReference>
<dbReference type="InterPro" id="IPR012896">
    <property type="entry name" value="Integrin_bsu_tail"/>
</dbReference>
<dbReference type="GeneID" id="587915"/>
<keyword evidence="4" id="KW-0245">EGF-like domain</keyword>
<evidence type="ECO:0000259" key="19">
    <source>
        <dbReference type="SMART" id="SM01241"/>
    </source>
</evidence>
<keyword evidence="3" id="KW-1003">Cell membrane</keyword>
<dbReference type="Gene3D" id="2.10.25.10">
    <property type="entry name" value="Laminin"/>
    <property type="match status" value="3"/>
</dbReference>
<evidence type="ECO:0000256" key="12">
    <source>
        <dbReference type="ARBA" id="ARBA00022989"/>
    </source>
</evidence>
<dbReference type="SMART" id="SM01242">
    <property type="entry name" value="Integrin_B_tail"/>
    <property type="match status" value="1"/>
</dbReference>
<dbReference type="Pfam" id="PF08725">
    <property type="entry name" value="Integrin_b_cyt"/>
    <property type="match status" value="1"/>
</dbReference>
<keyword evidence="13" id="KW-0401">Integrin</keyword>
<dbReference type="GO" id="GO:0007229">
    <property type="term" value="P:integrin-mediated signaling pathway"/>
    <property type="evidence" value="ECO:0000318"/>
    <property type="project" value="GO_Central"/>
</dbReference>
<name>A0A7M7P4M5_STRPU</name>
<dbReference type="EnsemblMetazoa" id="XM_030990085">
    <property type="protein sequence ID" value="XP_030845945"/>
    <property type="gene ID" value="LOC587915"/>
</dbReference>
<dbReference type="RefSeq" id="XP_030845945.1">
    <property type="nucleotide sequence ID" value="XM_030990085.1"/>
</dbReference>
<dbReference type="Pfam" id="PF07974">
    <property type="entry name" value="EGF_2"/>
    <property type="match status" value="1"/>
</dbReference>
<comment type="subcellular location">
    <subcellularLocation>
        <location evidence="1">Cell membrane</location>
        <topology evidence="1">Single-pass type I membrane protein</topology>
    </subcellularLocation>
</comment>
<dbReference type="InterPro" id="IPR057243">
    <property type="entry name" value="Integrin_I-EGF_CS"/>
</dbReference>